<dbReference type="SUPFAM" id="SSF54373">
    <property type="entry name" value="FAD-linked reductases, C-terminal domain"/>
    <property type="match status" value="1"/>
</dbReference>
<proteinExistence type="inferred from homology"/>
<dbReference type="PANTHER" id="PTHR42784:SF1">
    <property type="entry name" value="PYRANOSE 2-OXIDASE"/>
    <property type="match status" value="1"/>
</dbReference>
<dbReference type="InterPro" id="IPR006076">
    <property type="entry name" value="FAD-dep_OxRdtase"/>
</dbReference>
<dbReference type="Proteomes" id="UP001501175">
    <property type="component" value="Unassembled WGS sequence"/>
</dbReference>
<feature type="domain" description="FAD dependent oxidoreductase" evidence="7">
    <location>
        <begin position="14"/>
        <end position="63"/>
    </location>
</feature>
<organism evidence="9 10">
    <name type="scientific">Nibrella saemangeumensis</name>
    <dbReference type="NCBI Taxonomy" id="1084526"/>
    <lineage>
        <taxon>Bacteria</taxon>
        <taxon>Pseudomonadati</taxon>
        <taxon>Bacteroidota</taxon>
        <taxon>Cytophagia</taxon>
        <taxon>Cytophagales</taxon>
        <taxon>Spirosomataceae</taxon>
        <taxon>Nibrella</taxon>
    </lineage>
</organism>
<evidence type="ECO:0000259" key="7">
    <source>
        <dbReference type="Pfam" id="PF01266"/>
    </source>
</evidence>
<dbReference type="Pfam" id="PF05199">
    <property type="entry name" value="GMC_oxred_C"/>
    <property type="match status" value="1"/>
</dbReference>
<evidence type="ECO:0000313" key="10">
    <source>
        <dbReference type="Proteomes" id="UP001501175"/>
    </source>
</evidence>
<dbReference type="EMBL" id="BAABHD010000005">
    <property type="protein sequence ID" value="GAA4448874.1"/>
    <property type="molecule type" value="Genomic_DNA"/>
</dbReference>
<dbReference type="InterPro" id="IPR007867">
    <property type="entry name" value="GMC_OxRtase_C"/>
</dbReference>
<dbReference type="InterPro" id="IPR000172">
    <property type="entry name" value="GMC_OxRdtase_N"/>
</dbReference>
<protein>
    <submittedName>
        <fullName evidence="9">GMC family oxidoreductase</fullName>
    </submittedName>
</protein>
<name>A0ABP8MHF7_9BACT</name>
<dbReference type="PANTHER" id="PTHR42784">
    <property type="entry name" value="PYRANOSE 2-OXIDASE"/>
    <property type="match status" value="1"/>
</dbReference>
<keyword evidence="3" id="KW-0285">Flavoprotein</keyword>
<gene>
    <name evidence="9" type="ORF">GCM10023189_07410</name>
</gene>
<comment type="cofactor">
    <cofactor evidence="1">
        <name>FAD</name>
        <dbReference type="ChEBI" id="CHEBI:57692"/>
    </cofactor>
</comment>
<dbReference type="InterPro" id="IPR036188">
    <property type="entry name" value="FAD/NAD-bd_sf"/>
</dbReference>
<dbReference type="SUPFAM" id="SSF51905">
    <property type="entry name" value="FAD/NAD(P)-binding domain"/>
    <property type="match status" value="1"/>
</dbReference>
<evidence type="ECO:0000256" key="2">
    <source>
        <dbReference type="ARBA" id="ARBA00010790"/>
    </source>
</evidence>
<sequence length="572" mass="64606">MNLNIKAQQANTYDAIVVGSGISGGWAAKELTQKGLKVLLLDRGEDIEHVSGYKTAMTNPWEFPHRGRPTVQTAEEQAVQARTGYTISESSAYLFVNDKDNPYLEDKRFDWMRGYHKGGRSLMWGRQVYRWSDLDFEANAKEGIAIDWPIRYKDVQPWYDYVERFIGVSGAKENLPHLPDSIFQPAMDMYCLEKHIKGSVEKKWPERRWTIGRVAHLTKPTAEQTALGRASCQYRNLCVRGCPYGAYFSSQAATLPVAQKTGRLTFRPYSFVTSLIYDEKKQKATGVRVIDEKTSQELTFNARIIFLCASSMASTYIMLNSTSNRFPNGLGNDSGELGHNIMDHHFRVGASGEYPGFEDQYYYGRRANGVYVPRYRNLPGQQKRDYLRGFGYQGSASRMNWGRGYGMEGFGADFKEQLTKPGPWTMGLTGFGECLPYHENKVVLDSSKKDKWGQPVLRFDAEYKDNEMRMRKDMGTDAAEMLEAAGLKNVRINDAGSWPGLGIHEMGTARMGNDPKTSVLNKFNQVHTVKNVFNTDGACMTSANCVNPSLTYMALTARAANYAVQEMKKQNL</sequence>
<evidence type="ECO:0000256" key="1">
    <source>
        <dbReference type="ARBA" id="ARBA00001974"/>
    </source>
</evidence>
<keyword evidence="10" id="KW-1185">Reference proteome</keyword>
<dbReference type="Pfam" id="PF00732">
    <property type="entry name" value="GMC_oxred_N"/>
    <property type="match status" value="1"/>
</dbReference>
<evidence type="ECO:0000256" key="3">
    <source>
        <dbReference type="ARBA" id="ARBA00022630"/>
    </source>
</evidence>
<feature type="domain" description="Glucose-methanol-choline oxidoreductase C-terminal" evidence="8">
    <location>
        <begin position="436"/>
        <end position="555"/>
    </location>
</feature>
<evidence type="ECO:0000256" key="4">
    <source>
        <dbReference type="ARBA" id="ARBA00022827"/>
    </source>
</evidence>
<evidence type="ECO:0000259" key="8">
    <source>
        <dbReference type="Pfam" id="PF05199"/>
    </source>
</evidence>
<accession>A0ABP8MHF7</accession>
<dbReference type="RefSeq" id="WP_345240663.1">
    <property type="nucleotide sequence ID" value="NZ_BAABHD010000005.1"/>
</dbReference>
<keyword evidence="5" id="KW-0560">Oxidoreductase</keyword>
<evidence type="ECO:0000256" key="5">
    <source>
        <dbReference type="ARBA" id="ARBA00023002"/>
    </source>
</evidence>
<feature type="domain" description="Glucose-methanol-choline oxidoreductase N-terminal" evidence="6">
    <location>
        <begin position="89"/>
        <end position="344"/>
    </location>
</feature>
<dbReference type="Pfam" id="PF01266">
    <property type="entry name" value="DAO"/>
    <property type="match status" value="1"/>
</dbReference>
<dbReference type="Gene3D" id="3.50.50.60">
    <property type="entry name" value="FAD/NAD(P)-binding domain"/>
    <property type="match status" value="2"/>
</dbReference>
<comment type="similarity">
    <text evidence="2">Belongs to the GMC oxidoreductase family.</text>
</comment>
<dbReference type="InterPro" id="IPR051473">
    <property type="entry name" value="P2Ox-like"/>
</dbReference>
<comment type="caution">
    <text evidence="9">The sequence shown here is derived from an EMBL/GenBank/DDBJ whole genome shotgun (WGS) entry which is preliminary data.</text>
</comment>
<keyword evidence="4" id="KW-0274">FAD</keyword>
<reference evidence="10" key="1">
    <citation type="journal article" date="2019" name="Int. J. Syst. Evol. Microbiol.">
        <title>The Global Catalogue of Microorganisms (GCM) 10K type strain sequencing project: providing services to taxonomists for standard genome sequencing and annotation.</title>
        <authorList>
            <consortium name="The Broad Institute Genomics Platform"/>
            <consortium name="The Broad Institute Genome Sequencing Center for Infectious Disease"/>
            <person name="Wu L."/>
            <person name="Ma J."/>
        </authorList>
    </citation>
    <scope>NUCLEOTIDE SEQUENCE [LARGE SCALE GENOMIC DNA]</scope>
    <source>
        <strain evidence="10">JCM 17927</strain>
    </source>
</reference>
<evidence type="ECO:0000259" key="6">
    <source>
        <dbReference type="Pfam" id="PF00732"/>
    </source>
</evidence>
<evidence type="ECO:0000313" key="9">
    <source>
        <dbReference type="EMBL" id="GAA4448874.1"/>
    </source>
</evidence>